<feature type="transmembrane region" description="Helical" evidence="1">
    <location>
        <begin position="173"/>
        <end position="194"/>
    </location>
</feature>
<proteinExistence type="predicted"/>
<name>A0A918CIL4_9DEIO</name>
<comment type="caution">
    <text evidence="2">The sequence shown here is derived from an EMBL/GenBank/DDBJ whole genome shotgun (WGS) entry which is preliminary data.</text>
</comment>
<dbReference type="AlphaFoldDB" id="A0A918CIL4"/>
<reference evidence="2" key="2">
    <citation type="submission" date="2020-09" db="EMBL/GenBank/DDBJ databases">
        <authorList>
            <person name="Sun Q."/>
            <person name="Ohkuma M."/>
        </authorList>
    </citation>
    <scope>NUCLEOTIDE SEQUENCE</scope>
    <source>
        <strain evidence="2">JCM 31311</strain>
    </source>
</reference>
<keyword evidence="1" id="KW-0472">Membrane</keyword>
<evidence type="ECO:0000313" key="3">
    <source>
        <dbReference type="Proteomes" id="UP000603865"/>
    </source>
</evidence>
<feature type="transmembrane region" description="Helical" evidence="1">
    <location>
        <begin position="104"/>
        <end position="128"/>
    </location>
</feature>
<keyword evidence="1" id="KW-0812">Transmembrane</keyword>
<gene>
    <name evidence="2" type="ORF">GCM10008957_40550</name>
</gene>
<protein>
    <recommendedName>
        <fullName evidence="4">Yip1 domain-containing protein</fullName>
    </recommendedName>
</protein>
<accession>A0A918CIL4</accession>
<feature type="transmembrane region" description="Helical" evidence="1">
    <location>
        <begin position="69"/>
        <end position="92"/>
    </location>
</feature>
<dbReference type="EMBL" id="BMQL01000034">
    <property type="protein sequence ID" value="GGR24788.1"/>
    <property type="molecule type" value="Genomic_DNA"/>
</dbReference>
<dbReference type="RefSeq" id="WP_189092322.1">
    <property type="nucleotide sequence ID" value="NZ_BMQL01000034.1"/>
</dbReference>
<evidence type="ECO:0008006" key="4">
    <source>
        <dbReference type="Google" id="ProtNLM"/>
    </source>
</evidence>
<reference evidence="2" key="1">
    <citation type="journal article" date="2014" name="Int. J. Syst. Evol. Microbiol.">
        <title>Complete genome sequence of Corynebacterium casei LMG S-19264T (=DSM 44701T), isolated from a smear-ripened cheese.</title>
        <authorList>
            <consortium name="US DOE Joint Genome Institute (JGI-PGF)"/>
            <person name="Walter F."/>
            <person name="Albersmeier A."/>
            <person name="Kalinowski J."/>
            <person name="Ruckert C."/>
        </authorList>
    </citation>
    <scope>NUCLEOTIDE SEQUENCE</scope>
    <source>
        <strain evidence="2">JCM 31311</strain>
    </source>
</reference>
<sequence length="234" mass="25339">MNLLDLIRSPHTYFEALKRLPPSSWRLVWLPILAGLLSGLSGALLSRSILDSQALLMYSSSGLRLPSSLLWSLTILLSGAASFISWLVLWGMGQLGAGKTARSGEVYGASFLAPLLWSVVLTILVLLFPPQVTVSAPDISGLQGAALRDVIQKYTLAVQTQYGQSPVVRFSTFMGYAVYLLQFWLAYIGFRTMVPEDRRLAWRGVLYPAMLFLVLGAAALLVAGAVVGMAGGLF</sequence>
<keyword evidence="1" id="KW-1133">Transmembrane helix</keyword>
<dbReference type="Proteomes" id="UP000603865">
    <property type="component" value="Unassembled WGS sequence"/>
</dbReference>
<evidence type="ECO:0000256" key="1">
    <source>
        <dbReference type="SAM" id="Phobius"/>
    </source>
</evidence>
<feature type="transmembrane region" description="Helical" evidence="1">
    <location>
        <begin position="27"/>
        <end position="49"/>
    </location>
</feature>
<feature type="transmembrane region" description="Helical" evidence="1">
    <location>
        <begin position="206"/>
        <end position="230"/>
    </location>
</feature>
<keyword evidence="3" id="KW-1185">Reference proteome</keyword>
<evidence type="ECO:0000313" key="2">
    <source>
        <dbReference type="EMBL" id="GGR24788.1"/>
    </source>
</evidence>
<organism evidence="2 3">
    <name type="scientific">Deinococcus ruber</name>
    <dbReference type="NCBI Taxonomy" id="1848197"/>
    <lineage>
        <taxon>Bacteria</taxon>
        <taxon>Thermotogati</taxon>
        <taxon>Deinococcota</taxon>
        <taxon>Deinococci</taxon>
        <taxon>Deinococcales</taxon>
        <taxon>Deinococcaceae</taxon>
        <taxon>Deinococcus</taxon>
    </lineage>
</organism>